<evidence type="ECO:0000256" key="3">
    <source>
        <dbReference type="ARBA" id="ARBA00022801"/>
    </source>
</evidence>
<comment type="catalytic activity">
    <reaction evidence="4">
        <text>GTP + H2O = GDP + phosphate + H(+)</text>
        <dbReference type="Rhea" id="RHEA:19669"/>
        <dbReference type="ChEBI" id="CHEBI:15377"/>
        <dbReference type="ChEBI" id="CHEBI:15378"/>
        <dbReference type="ChEBI" id="CHEBI:37565"/>
        <dbReference type="ChEBI" id="CHEBI:43474"/>
        <dbReference type="ChEBI" id="CHEBI:58189"/>
        <dbReference type="EC" id="3.6.5.2"/>
    </reaction>
</comment>
<proteinExistence type="inferred from homology"/>
<dbReference type="PROSITE" id="PS51421">
    <property type="entry name" value="RAS"/>
    <property type="match status" value="1"/>
</dbReference>
<dbReference type="GeneID" id="106180650"/>
<dbReference type="GO" id="GO:0003925">
    <property type="term" value="F:G protein activity"/>
    <property type="evidence" value="ECO:0007669"/>
    <property type="project" value="UniProtKB-EC"/>
</dbReference>
<evidence type="ECO:0000256" key="2">
    <source>
        <dbReference type="ARBA" id="ARBA00011984"/>
    </source>
</evidence>
<dbReference type="SMART" id="SM00175">
    <property type="entry name" value="RAB"/>
    <property type="match status" value="1"/>
</dbReference>
<dbReference type="PRINTS" id="PR00449">
    <property type="entry name" value="RASTRNSFRMNG"/>
</dbReference>
<evidence type="ECO:0000313" key="6">
    <source>
        <dbReference type="RefSeq" id="XP_013420139.1"/>
    </source>
</evidence>
<dbReference type="RefSeq" id="XP_013420139.1">
    <property type="nucleotide sequence ID" value="XM_013564685.2"/>
</dbReference>
<protein>
    <recommendedName>
        <fullName evidence="2">small monomeric GTPase</fullName>
        <ecNumber evidence="2">3.6.5.2</ecNumber>
    </recommendedName>
</protein>
<dbReference type="Pfam" id="PF00071">
    <property type="entry name" value="Ras"/>
    <property type="match status" value="1"/>
</dbReference>
<dbReference type="AlphaFoldDB" id="A0A1S3KCH5"/>
<keyword evidence="3" id="KW-0378">Hydrolase</keyword>
<dbReference type="InParanoid" id="A0A1S3KCH5"/>
<evidence type="ECO:0000256" key="4">
    <source>
        <dbReference type="ARBA" id="ARBA00048098"/>
    </source>
</evidence>
<dbReference type="Proteomes" id="UP000085678">
    <property type="component" value="Unplaced"/>
</dbReference>
<dbReference type="OMA" id="RYQENKF"/>
<gene>
    <name evidence="6" type="primary">LOC106180650</name>
</gene>
<evidence type="ECO:0000256" key="1">
    <source>
        <dbReference type="ARBA" id="ARBA00008344"/>
    </source>
</evidence>
<dbReference type="OrthoDB" id="18798at2759"/>
<dbReference type="InterPro" id="IPR027417">
    <property type="entry name" value="P-loop_NTPase"/>
</dbReference>
<evidence type="ECO:0000313" key="5">
    <source>
        <dbReference type="Proteomes" id="UP000085678"/>
    </source>
</evidence>
<keyword evidence="5" id="KW-1185">Reference proteome</keyword>
<dbReference type="SMART" id="SM00173">
    <property type="entry name" value="RAS"/>
    <property type="match status" value="1"/>
</dbReference>
<dbReference type="STRING" id="7574.A0A1S3KCH5"/>
<dbReference type="GO" id="GO:0005525">
    <property type="term" value="F:GTP binding"/>
    <property type="evidence" value="ECO:0007669"/>
    <property type="project" value="InterPro"/>
</dbReference>
<organism evidence="5 6">
    <name type="scientific">Lingula anatina</name>
    <name type="common">Brachiopod</name>
    <name type="synonym">Lingula unguis</name>
    <dbReference type="NCBI Taxonomy" id="7574"/>
    <lineage>
        <taxon>Eukaryota</taxon>
        <taxon>Metazoa</taxon>
        <taxon>Spiralia</taxon>
        <taxon>Lophotrochozoa</taxon>
        <taxon>Brachiopoda</taxon>
        <taxon>Linguliformea</taxon>
        <taxon>Lingulata</taxon>
        <taxon>Lingulida</taxon>
        <taxon>Linguloidea</taxon>
        <taxon>Lingulidae</taxon>
        <taxon>Lingula</taxon>
    </lineage>
</organism>
<dbReference type="PANTHER" id="PTHR45704">
    <property type="entry name" value="RAS-LIKE FAMILY MEMBER 11"/>
    <property type="match status" value="1"/>
</dbReference>
<name>A0A1S3KCH5_LINAN</name>
<accession>A0A1S3KCH5</accession>
<reference evidence="6" key="1">
    <citation type="submission" date="2025-08" db="UniProtKB">
        <authorList>
            <consortium name="RefSeq"/>
        </authorList>
    </citation>
    <scope>IDENTIFICATION</scope>
    <source>
        <tissue evidence="6">Gonads</tissue>
    </source>
</reference>
<dbReference type="InterPro" id="IPR001806">
    <property type="entry name" value="Small_GTPase"/>
</dbReference>
<dbReference type="InterPro" id="IPR051065">
    <property type="entry name" value="Ras-related_GTPase"/>
</dbReference>
<dbReference type="SUPFAM" id="SSF52540">
    <property type="entry name" value="P-loop containing nucleoside triphosphate hydrolases"/>
    <property type="match status" value="1"/>
</dbReference>
<dbReference type="EC" id="3.6.5.2" evidence="2"/>
<dbReference type="PROSITE" id="PS51419">
    <property type="entry name" value="RAB"/>
    <property type="match status" value="1"/>
</dbReference>
<dbReference type="Gene3D" id="3.40.50.300">
    <property type="entry name" value="P-loop containing nucleotide triphosphate hydrolases"/>
    <property type="match status" value="1"/>
</dbReference>
<dbReference type="KEGG" id="lak:106180650"/>
<sequence>MKSEKLPMTTEMTGGQTTVRVAVLGSPRAGKSAVTVRFLTKRFIGEYNSSEDMVYRHNTKIDENQVDIEVMDCSCPENQSLPIPETLAVWADAFVVVYSICDRSSFQEAKRLICTVQKLKSPSYVPVMLIANKTDLDHRREVEVEEGQELSLEYGCRFHEVSAADCYISVHIAFTGLMKEIVTMVQNQKLNSLKRRKSSLYSVSKAIQSMFGKNLVKRKPSI</sequence>
<comment type="similarity">
    <text evidence="1">Belongs to the small GTPase superfamily. Ras family.</text>
</comment>